<organism evidence="2">
    <name type="scientific">uncultured Thermomicrobiales bacterium</name>
    <dbReference type="NCBI Taxonomy" id="1645740"/>
    <lineage>
        <taxon>Bacteria</taxon>
        <taxon>Pseudomonadati</taxon>
        <taxon>Thermomicrobiota</taxon>
        <taxon>Thermomicrobia</taxon>
        <taxon>Thermomicrobiales</taxon>
        <taxon>environmental samples</taxon>
    </lineage>
</organism>
<gene>
    <name evidence="2" type="ORF">AVDCRST_MAG88-2160</name>
</gene>
<dbReference type="AlphaFoldDB" id="A0A6J4V5A3"/>
<dbReference type="EMBL" id="CADCWM010000561">
    <property type="protein sequence ID" value="CAA9568984.1"/>
    <property type="molecule type" value="Genomic_DNA"/>
</dbReference>
<feature type="region of interest" description="Disordered" evidence="1">
    <location>
        <begin position="123"/>
        <end position="143"/>
    </location>
</feature>
<name>A0A6J4V5A3_9BACT</name>
<accession>A0A6J4V5A3</accession>
<protein>
    <recommendedName>
        <fullName evidence="3">C-type cytochrome biogenesis protein CcmI</fullName>
    </recommendedName>
</protein>
<reference evidence="2" key="1">
    <citation type="submission" date="2020-02" db="EMBL/GenBank/DDBJ databases">
        <authorList>
            <person name="Meier V. D."/>
        </authorList>
    </citation>
    <scope>NUCLEOTIDE SEQUENCE</scope>
    <source>
        <strain evidence="2">AVDCRST_MAG88</strain>
    </source>
</reference>
<evidence type="ECO:0000256" key="1">
    <source>
        <dbReference type="SAM" id="MobiDB-lite"/>
    </source>
</evidence>
<evidence type="ECO:0000313" key="2">
    <source>
        <dbReference type="EMBL" id="CAA9568984.1"/>
    </source>
</evidence>
<sequence>MSPLALLGMIVALLALLYVVAPLLRPALFRSPDADASDEAAGGVGESRPLEGLRDELLARIVELDFDREVGKVDEEEWREERADLKRQVLAVLRLLDERAAAAAQSMPDPAIEDEIEREVRAARSRREVPPLPAPAILTGTTAEDEVEREIVALRRARRERAAPPAGDRAR</sequence>
<proteinExistence type="predicted"/>
<evidence type="ECO:0008006" key="3">
    <source>
        <dbReference type="Google" id="ProtNLM"/>
    </source>
</evidence>